<sequence length="164" mass="18718">MADDDGDDLRQVLLREMPWYISAAVRFQIAIADQLRMPLTDVHAIGALVEFAPIGVRRLADLMGMTTGATTRLVDRLEQRGFVVREPDPDDRRRVVLRVVPERVADVARYFEAMGERWGEQLDGYDSEQLRFLVEFLRLGRKHAVEETEALRATGRAHGSRRDA</sequence>
<proteinExistence type="predicted"/>
<comment type="caution">
    <text evidence="2">The sequence shown here is derived from an EMBL/GenBank/DDBJ whole genome shotgun (WGS) entry which is preliminary data.</text>
</comment>
<dbReference type="InterPro" id="IPR000835">
    <property type="entry name" value="HTH_MarR-typ"/>
</dbReference>
<dbReference type="RefSeq" id="WP_205117427.1">
    <property type="nucleotide sequence ID" value="NZ_JAFBCM010000001.1"/>
</dbReference>
<evidence type="ECO:0000259" key="1">
    <source>
        <dbReference type="PROSITE" id="PS50995"/>
    </source>
</evidence>
<dbReference type="PANTHER" id="PTHR33164:SF106">
    <property type="entry name" value="TRANSCRIPTIONAL REGULATORY PROTEIN"/>
    <property type="match status" value="1"/>
</dbReference>
<dbReference type="SUPFAM" id="SSF46785">
    <property type="entry name" value="Winged helix' DNA-binding domain"/>
    <property type="match status" value="1"/>
</dbReference>
<dbReference type="InterPro" id="IPR036388">
    <property type="entry name" value="WH-like_DNA-bd_sf"/>
</dbReference>
<accession>A0ABV7YAW9</accession>
<keyword evidence="3" id="KW-1185">Reference proteome</keyword>
<dbReference type="Proteomes" id="UP001595699">
    <property type="component" value="Unassembled WGS sequence"/>
</dbReference>
<evidence type="ECO:0000313" key="2">
    <source>
        <dbReference type="EMBL" id="MFC3761214.1"/>
    </source>
</evidence>
<reference evidence="3" key="1">
    <citation type="journal article" date="2019" name="Int. J. Syst. Evol. Microbiol.">
        <title>The Global Catalogue of Microorganisms (GCM) 10K type strain sequencing project: providing services to taxonomists for standard genome sequencing and annotation.</title>
        <authorList>
            <consortium name="The Broad Institute Genomics Platform"/>
            <consortium name="The Broad Institute Genome Sequencing Center for Infectious Disease"/>
            <person name="Wu L."/>
            <person name="Ma J."/>
        </authorList>
    </citation>
    <scope>NUCLEOTIDE SEQUENCE [LARGE SCALE GENOMIC DNA]</scope>
    <source>
        <strain evidence="3">CGMCC 4.7241</strain>
    </source>
</reference>
<dbReference type="Gene3D" id="1.10.10.10">
    <property type="entry name" value="Winged helix-like DNA-binding domain superfamily/Winged helix DNA-binding domain"/>
    <property type="match status" value="1"/>
</dbReference>
<dbReference type="InterPro" id="IPR039422">
    <property type="entry name" value="MarR/SlyA-like"/>
</dbReference>
<dbReference type="Pfam" id="PF01047">
    <property type="entry name" value="MarR"/>
    <property type="match status" value="1"/>
</dbReference>
<organism evidence="2 3">
    <name type="scientific">Tenggerimyces flavus</name>
    <dbReference type="NCBI Taxonomy" id="1708749"/>
    <lineage>
        <taxon>Bacteria</taxon>
        <taxon>Bacillati</taxon>
        <taxon>Actinomycetota</taxon>
        <taxon>Actinomycetes</taxon>
        <taxon>Propionibacteriales</taxon>
        <taxon>Nocardioidaceae</taxon>
        <taxon>Tenggerimyces</taxon>
    </lineage>
</organism>
<dbReference type="PROSITE" id="PS50995">
    <property type="entry name" value="HTH_MARR_2"/>
    <property type="match status" value="1"/>
</dbReference>
<dbReference type="EMBL" id="JBHRZH010000006">
    <property type="protein sequence ID" value="MFC3761214.1"/>
    <property type="molecule type" value="Genomic_DNA"/>
</dbReference>
<dbReference type="InterPro" id="IPR036390">
    <property type="entry name" value="WH_DNA-bd_sf"/>
</dbReference>
<dbReference type="SMART" id="SM00347">
    <property type="entry name" value="HTH_MARR"/>
    <property type="match status" value="1"/>
</dbReference>
<feature type="domain" description="HTH marR-type" evidence="1">
    <location>
        <begin position="6"/>
        <end position="142"/>
    </location>
</feature>
<dbReference type="PANTHER" id="PTHR33164">
    <property type="entry name" value="TRANSCRIPTIONAL REGULATOR, MARR FAMILY"/>
    <property type="match status" value="1"/>
</dbReference>
<protein>
    <submittedName>
        <fullName evidence="2">MarR family winged helix-turn-helix transcriptional regulator</fullName>
    </submittedName>
</protein>
<name>A0ABV7YAW9_9ACTN</name>
<gene>
    <name evidence="2" type="ORF">ACFOUW_10215</name>
</gene>
<evidence type="ECO:0000313" key="3">
    <source>
        <dbReference type="Proteomes" id="UP001595699"/>
    </source>
</evidence>